<evidence type="ECO:0000313" key="6">
    <source>
        <dbReference type="Proteomes" id="UP001470230"/>
    </source>
</evidence>
<keyword evidence="2" id="KW-0106">Calcium</keyword>
<dbReference type="Gene3D" id="2.60.40.150">
    <property type="entry name" value="C2 domain"/>
    <property type="match status" value="1"/>
</dbReference>
<evidence type="ECO:0000259" key="4">
    <source>
        <dbReference type="PROSITE" id="PS50004"/>
    </source>
</evidence>
<dbReference type="Proteomes" id="UP001470230">
    <property type="component" value="Unassembled WGS sequence"/>
</dbReference>
<dbReference type="PANTHER" id="PTHR45911">
    <property type="entry name" value="C2 DOMAIN-CONTAINING PROTEIN"/>
    <property type="match status" value="1"/>
</dbReference>
<dbReference type="EMBL" id="JAPFFF010000057">
    <property type="protein sequence ID" value="KAK8838088.1"/>
    <property type="molecule type" value="Genomic_DNA"/>
</dbReference>
<dbReference type="InterPro" id="IPR035892">
    <property type="entry name" value="C2_domain_sf"/>
</dbReference>
<comment type="caution">
    <text evidence="5">The sequence shown here is derived from an EMBL/GenBank/DDBJ whole genome shotgun (WGS) entry which is preliminary data.</text>
</comment>
<protein>
    <recommendedName>
        <fullName evidence="4">C2 domain-containing protein</fullName>
    </recommendedName>
</protein>
<reference evidence="5 6" key="1">
    <citation type="submission" date="2024-04" db="EMBL/GenBank/DDBJ databases">
        <title>Tritrichomonas musculus Genome.</title>
        <authorList>
            <person name="Alves-Ferreira E."/>
            <person name="Grigg M."/>
            <person name="Lorenzi H."/>
            <person name="Galac M."/>
        </authorList>
    </citation>
    <scope>NUCLEOTIDE SEQUENCE [LARGE SCALE GENOMIC DNA]</scope>
    <source>
        <strain evidence="5 6">EAF2021</strain>
    </source>
</reference>
<dbReference type="CDD" id="cd00030">
    <property type="entry name" value="C2"/>
    <property type="match status" value="1"/>
</dbReference>
<feature type="region of interest" description="Disordered" evidence="3">
    <location>
        <begin position="168"/>
        <end position="189"/>
    </location>
</feature>
<organism evidence="5 6">
    <name type="scientific">Tritrichomonas musculus</name>
    <dbReference type="NCBI Taxonomy" id="1915356"/>
    <lineage>
        <taxon>Eukaryota</taxon>
        <taxon>Metamonada</taxon>
        <taxon>Parabasalia</taxon>
        <taxon>Tritrichomonadida</taxon>
        <taxon>Tritrichomonadidae</taxon>
        <taxon>Tritrichomonas</taxon>
    </lineage>
</organism>
<proteinExistence type="predicted"/>
<dbReference type="Pfam" id="PF00168">
    <property type="entry name" value="C2"/>
    <property type="match status" value="1"/>
</dbReference>
<evidence type="ECO:0000256" key="1">
    <source>
        <dbReference type="ARBA" id="ARBA00022723"/>
    </source>
</evidence>
<dbReference type="PANTHER" id="PTHR45911:SF4">
    <property type="entry name" value="MULTIPLE C2 AND TRANSMEMBRANE DOMAIN-CONTAINING PROTEIN"/>
    <property type="match status" value="1"/>
</dbReference>
<evidence type="ECO:0000256" key="3">
    <source>
        <dbReference type="SAM" id="MobiDB-lite"/>
    </source>
</evidence>
<evidence type="ECO:0000256" key="2">
    <source>
        <dbReference type="ARBA" id="ARBA00022837"/>
    </source>
</evidence>
<feature type="compositionally biased region" description="Pro residues" evidence="3">
    <location>
        <begin position="174"/>
        <end position="189"/>
    </location>
</feature>
<name>A0ABR2GVZ1_9EUKA</name>
<dbReference type="PROSITE" id="PS50004">
    <property type="entry name" value="C2"/>
    <property type="match status" value="1"/>
</dbReference>
<dbReference type="InterPro" id="IPR000008">
    <property type="entry name" value="C2_dom"/>
</dbReference>
<dbReference type="SUPFAM" id="SSF49562">
    <property type="entry name" value="C2 domain (Calcium/lipid-binding domain, CaLB)"/>
    <property type="match status" value="1"/>
</dbReference>
<keyword evidence="1" id="KW-0479">Metal-binding</keyword>
<gene>
    <name evidence="5" type="ORF">M9Y10_036039</name>
</gene>
<dbReference type="SMART" id="SM00239">
    <property type="entry name" value="C2"/>
    <property type="match status" value="1"/>
</dbReference>
<keyword evidence="6" id="KW-1185">Reference proteome</keyword>
<sequence length="237" mass="25854">MLYTLHVRVIEADDIPKMDANATDAYCILNTSSESRNTAVIQNSMHPRWNQEFHFSIATPTTGSLRIVMRDKDIFKDDNISSLDIQLCSLPLGQVIDRWYDMIPFRRVKKGGRLHLVLHMAQTGQPPFIPSSGQPGYATQAYPQPGYAAPAYPQPAYGAPPPAYPQPAYGAQPPAYPPRPAYGAPPPAYPQPAYGAPPPAYPPGYAAPPPAYPQPAYGAPPPGYPAYPPPPGYPPRY</sequence>
<evidence type="ECO:0000313" key="5">
    <source>
        <dbReference type="EMBL" id="KAK8838088.1"/>
    </source>
</evidence>
<feature type="domain" description="C2" evidence="4">
    <location>
        <begin position="1"/>
        <end position="100"/>
    </location>
</feature>
<accession>A0ABR2GVZ1</accession>